<dbReference type="AlphaFoldDB" id="A0A7C3YQ16"/>
<protein>
    <submittedName>
        <fullName evidence="2">Uncharacterized protein</fullName>
    </submittedName>
</protein>
<feature type="chain" id="PRO_5028347477" evidence="1">
    <location>
        <begin position="26"/>
        <end position="101"/>
    </location>
</feature>
<comment type="caution">
    <text evidence="2">The sequence shown here is derived from an EMBL/GenBank/DDBJ whole genome shotgun (WGS) entry which is preliminary data.</text>
</comment>
<organism evidence="2">
    <name type="scientific">candidate division WOR-3 bacterium</name>
    <dbReference type="NCBI Taxonomy" id="2052148"/>
    <lineage>
        <taxon>Bacteria</taxon>
        <taxon>Bacteria division WOR-3</taxon>
    </lineage>
</organism>
<name>A0A7C3YQ16_UNCW3</name>
<evidence type="ECO:0000256" key="1">
    <source>
        <dbReference type="SAM" id="SignalP"/>
    </source>
</evidence>
<feature type="signal peptide" evidence="1">
    <location>
        <begin position="1"/>
        <end position="25"/>
    </location>
</feature>
<gene>
    <name evidence="2" type="ORF">ENX07_04595</name>
</gene>
<reference evidence="2" key="1">
    <citation type="journal article" date="2020" name="mSystems">
        <title>Genome- and Community-Level Interaction Insights into Carbon Utilization and Element Cycling Functions of Hydrothermarchaeota in Hydrothermal Sediment.</title>
        <authorList>
            <person name="Zhou Z."/>
            <person name="Liu Y."/>
            <person name="Xu W."/>
            <person name="Pan J."/>
            <person name="Luo Z.H."/>
            <person name="Li M."/>
        </authorList>
    </citation>
    <scope>NUCLEOTIDE SEQUENCE [LARGE SCALE GENOMIC DNA]</scope>
    <source>
        <strain evidence="2">SpSt-906</strain>
    </source>
</reference>
<accession>A0A7C3YQ16</accession>
<keyword evidence="1" id="KW-0732">Signal</keyword>
<evidence type="ECO:0000313" key="2">
    <source>
        <dbReference type="EMBL" id="HGE99331.1"/>
    </source>
</evidence>
<sequence>MNKVKSLFLPIIIHLALVTFVSAEADTKCGFQEVLEALRLGVRLVRPDPGPEFVYSEHFVIHYATSGPHQTTRAYAESVSAYAEYSWAKQIDTLGWAAPPS</sequence>
<proteinExistence type="predicted"/>
<dbReference type="EMBL" id="DTMQ01000031">
    <property type="protein sequence ID" value="HGE99331.1"/>
    <property type="molecule type" value="Genomic_DNA"/>
</dbReference>